<evidence type="ECO:0000313" key="6">
    <source>
        <dbReference type="EMBL" id="NGZ76471.1"/>
    </source>
</evidence>
<evidence type="ECO:0000256" key="2">
    <source>
        <dbReference type="ARBA" id="ARBA00023125"/>
    </source>
</evidence>
<dbReference type="InterPro" id="IPR036390">
    <property type="entry name" value="WH_DNA-bd_sf"/>
</dbReference>
<dbReference type="Gene3D" id="1.10.10.10">
    <property type="entry name" value="Winged helix-like DNA-binding domain superfamily/Winged helix DNA-binding domain"/>
    <property type="match status" value="1"/>
</dbReference>
<dbReference type="Gene3D" id="3.40.250.10">
    <property type="entry name" value="Rhodanese-like domain"/>
    <property type="match status" value="1"/>
</dbReference>
<evidence type="ECO:0000259" key="4">
    <source>
        <dbReference type="PROSITE" id="PS50206"/>
    </source>
</evidence>
<evidence type="ECO:0000313" key="7">
    <source>
        <dbReference type="Proteomes" id="UP000800303"/>
    </source>
</evidence>
<dbReference type="PROSITE" id="PS00380">
    <property type="entry name" value="RHODANESE_1"/>
    <property type="match status" value="1"/>
</dbReference>
<dbReference type="InterPro" id="IPR001845">
    <property type="entry name" value="HTH_ArsR_DNA-bd_dom"/>
</dbReference>
<dbReference type="SMART" id="SM00418">
    <property type="entry name" value="HTH_ARSR"/>
    <property type="match status" value="1"/>
</dbReference>
<dbReference type="InterPro" id="IPR051011">
    <property type="entry name" value="Metal_resp_trans_reg"/>
</dbReference>
<dbReference type="RefSeq" id="WP_166275283.1">
    <property type="nucleotide sequence ID" value="NZ_JAAFGS010000004.1"/>
</dbReference>
<name>A0ABX0F699_9BACL</name>
<dbReference type="NCBIfam" id="NF033788">
    <property type="entry name" value="HTH_metalloreg"/>
    <property type="match status" value="1"/>
</dbReference>
<dbReference type="Pfam" id="PF00581">
    <property type="entry name" value="Rhodanese"/>
    <property type="match status" value="1"/>
</dbReference>
<dbReference type="EMBL" id="JAAFGS010000004">
    <property type="protein sequence ID" value="NGZ76471.1"/>
    <property type="molecule type" value="Genomic_DNA"/>
</dbReference>
<evidence type="ECO:0000256" key="1">
    <source>
        <dbReference type="ARBA" id="ARBA00023015"/>
    </source>
</evidence>
<feature type="domain" description="Rhodanese" evidence="4">
    <location>
        <begin position="130"/>
        <end position="219"/>
    </location>
</feature>
<dbReference type="PANTHER" id="PTHR43132">
    <property type="entry name" value="ARSENICAL RESISTANCE OPERON REPRESSOR ARSR-RELATED"/>
    <property type="match status" value="1"/>
</dbReference>
<keyword evidence="1" id="KW-0805">Transcription regulation</keyword>
<dbReference type="SUPFAM" id="SSF46785">
    <property type="entry name" value="Winged helix' DNA-binding domain"/>
    <property type="match status" value="1"/>
</dbReference>
<keyword evidence="2" id="KW-0238">DNA-binding</keyword>
<proteinExistence type="predicted"/>
<dbReference type="InterPro" id="IPR001307">
    <property type="entry name" value="Thiosulphate_STrfase_CS"/>
</dbReference>
<keyword evidence="3" id="KW-0804">Transcription</keyword>
<evidence type="ECO:0000256" key="3">
    <source>
        <dbReference type="ARBA" id="ARBA00023163"/>
    </source>
</evidence>
<dbReference type="PRINTS" id="PR00778">
    <property type="entry name" value="HTHARSR"/>
</dbReference>
<dbReference type="Pfam" id="PF01022">
    <property type="entry name" value="HTH_5"/>
    <property type="match status" value="1"/>
</dbReference>
<dbReference type="InterPro" id="IPR011991">
    <property type="entry name" value="ArsR-like_HTH"/>
</dbReference>
<organism evidence="6 7">
    <name type="scientific">Saccharibacillus alkalitolerans</name>
    <dbReference type="NCBI Taxonomy" id="2705290"/>
    <lineage>
        <taxon>Bacteria</taxon>
        <taxon>Bacillati</taxon>
        <taxon>Bacillota</taxon>
        <taxon>Bacilli</taxon>
        <taxon>Bacillales</taxon>
        <taxon>Paenibacillaceae</taxon>
        <taxon>Saccharibacillus</taxon>
    </lineage>
</organism>
<gene>
    <name evidence="6" type="ORF">GYN08_14175</name>
</gene>
<dbReference type="SUPFAM" id="SSF52821">
    <property type="entry name" value="Rhodanese/Cell cycle control phosphatase"/>
    <property type="match status" value="1"/>
</dbReference>
<dbReference type="InterPro" id="IPR001763">
    <property type="entry name" value="Rhodanese-like_dom"/>
</dbReference>
<dbReference type="InterPro" id="IPR036388">
    <property type="entry name" value="WH-like_DNA-bd_sf"/>
</dbReference>
<keyword evidence="7" id="KW-1185">Reference proteome</keyword>
<reference evidence="6 7" key="1">
    <citation type="submission" date="2020-01" db="EMBL/GenBank/DDBJ databases">
        <title>Polyphasic characterisation and genomic insights into a novel alkali tolerant bacterium VR-M41.</title>
        <authorList>
            <person name="Vemuluri V.R."/>
        </authorList>
    </citation>
    <scope>NUCLEOTIDE SEQUENCE [LARGE SCALE GENOMIC DNA]</scope>
    <source>
        <strain evidence="6 7">VR-M41</strain>
    </source>
</reference>
<accession>A0ABX0F699</accession>
<protein>
    <submittedName>
        <fullName evidence="6">Metalloregulator ArsR/SmtB family transcription factor</fullName>
    </submittedName>
</protein>
<evidence type="ECO:0000259" key="5">
    <source>
        <dbReference type="PROSITE" id="PS50987"/>
    </source>
</evidence>
<dbReference type="CDD" id="cd00158">
    <property type="entry name" value="RHOD"/>
    <property type="match status" value="1"/>
</dbReference>
<sequence>MNEREFRDGVFGEFARIGKCLSSPKRLEILDILSQSPKSVEALSKSTAMSVANVSQHLQTLSQAKLVVSRRQGNFIFYELADPSVLRFLNSLYGLSENRLIEVKDIRDRFMDQFEDAEEVTLEELAKRMESGEVTLIDVRPADEYEAAHIPGAVSVPIGELAEKLEALPADSKIVAYCRGPYCLMSVKAAALLRERGFRAGHLDKNVHDWNEFRLGAARQS</sequence>
<dbReference type="InterPro" id="IPR036873">
    <property type="entry name" value="Rhodanese-like_dom_sf"/>
</dbReference>
<dbReference type="PANTHER" id="PTHR43132:SF8">
    <property type="entry name" value="HTH-TYPE TRANSCRIPTIONAL REGULATOR KMTR"/>
    <property type="match status" value="1"/>
</dbReference>
<dbReference type="CDD" id="cd00090">
    <property type="entry name" value="HTH_ARSR"/>
    <property type="match status" value="1"/>
</dbReference>
<dbReference type="PROSITE" id="PS50987">
    <property type="entry name" value="HTH_ARSR_2"/>
    <property type="match status" value="1"/>
</dbReference>
<dbReference type="PROSITE" id="PS50206">
    <property type="entry name" value="RHODANESE_3"/>
    <property type="match status" value="1"/>
</dbReference>
<comment type="caution">
    <text evidence="6">The sequence shown here is derived from an EMBL/GenBank/DDBJ whole genome shotgun (WGS) entry which is preliminary data.</text>
</comment>
<dbReference type="SMART" id="SM00450">
    <property type="entry name" value="RHOD"/>
    <property type="match status" value="1"/>
</dbReference>
<feature type="domain" description="HTH arsR-type" evidence="5">
    <location>
        <begin position="6"/>
        <end position="100"/>
    </location>
</feature>
<dbReference type="Proteomes" id="UP000800303">
    <property type="component" value="Unassembled WGS sequence"/>
</dbReference>